<evidence type="ECO:0000313" key="2">
    <source>
        <dbReference type="EMBL" id="VDO82574.1"/>
    </source>
</evidence>
<accession>A0A183JLE6</accession>
<proteinExistence type="predicted"/>
<dbReference type="EMBL" id="UZAK01004042">
    <property type="protein sequence ID" value="VDO82574.1"/>
    <property type="molecule type" value="Genomic_DNA"/>
</dbReference>
<sequence>MVTGGITFPHKRIHESQRITLHKTRSSIIADKRKCVEDLATKADKDAREGNMKQLYDTTKELVGKYSKPDRLVKDKRGERITEIPKQWNRWVERLEELLNAPAPLDPPGMEAAPADLPTDVTEQRSRRSRWSSGKSRAEK</sequence>
<dbReference type="Proteomes" id="UP000279833">
    <property type="component" value="Unassembled WGS sequence"/>
</dbReference>
<evidence type="ECO:0000313" key="4">
    <source>
        <dbReference type="WBParaSite" id="SCUD_0000352701-mRNA-1"/>
    </source>
</evidence>
<feature type="region of interest" description="Disordered" evidence="1">
    <location>
        <begin position="101"/>
        <end position="140"/>
    </location>
</feature>
<feature type="compositionally biased region" description="Low complexity" evidence="1">
    <location>
        <begin position="131"/>
        <end position="140"/>
    </location>
</feature>
<organism evidence="4">
    <name type="scientific">Schistosoma curassoni</name>
    <dbReference type="NCBI Taxonomy" id="6186"/>
    <lineage>
        <taxon>Eukaryota</taxon>
        <taxon>Metazoa</taxon>
        <taxon>Spiralia</taxon>
        <taxon>Lophotrochozoa</taxon>
        <taxon>Platyhelminthes</taxon>
        <taxon>Trematoda</taxon>
        <taxon>Digenea</taxon>
        <taxon>Strigeidida</taxon>
        <taxon>Schistosomatoidea</taxon>
        <taxon>Schistosomatidae</taxon>
        <taxon>Schistosoma</taxon>
    </lineage>
</organism>
<gene>
    <name evidence="2" type="ORF">SCUD_LOCUS3527</name>
</gene>
<dbReference type="AlphaFoldDB" id="A0A183JLE6"/>
<dbReference type="WBParaSite" id="SCUD_0000352701-mRNA-1">
    <property type="protein sequence ID" value="SCUD_0000352701-mRNA-1"/>
    <property type="gene ID" value="SCUD_0000352701"/>
</dbReference>
<reference evidence="2 3" key="2">
    <citation type="submission" date="2018-11" db="EMBL/GenBank/DDBJ databases">
        <authorList>
            <consortium name="Pathogen Informatics"/>
        </authorList>
    </citation>
    <scope>NUCLEOTIDE SEQUENCE [LARGE SCALE GENOMIC DNA]</scope>
    <source>
        <strain evidence="2">Dakar</strain>
        <strain evidence="3">Dakar, Senegal</strain>
    </source>
</reference>
<name>A0A183JLE6_9TREM</name>
<keyword evidence="3" id="KW-1185">Reference proteome</keyword>
<protein>
    <submittedName>
        <fullName evidence="4">Transposase</fullName>
    </submittedName>
</protein>
<evidence type="ECO:0000313" key="3">
    <source>
        <dbReference type="Proteomes" id="UP000279833"/>
    </source>
</evidence>
<evidence type="ECO:0000256" key="1">
    <source>
        <dbReference type="SAM" id="MobiDB-lite"/>
    </source>
</evidence>
<reference evidence="4" key="1">
    <citation type="submission" date="2016-06" db="UniProtKB">
        <authorList>
            <consortium name="WormBaseParasite"/>
        </authorList>
    </citation>
    <scope>IDENTIFICATION</scope>
</reference>